<evidence type="ECO:0000313" key="2">
    <source>
        <dbReference type="EMBL" id="MBF6057422.1"/>
    </source>
</evidence>
<reference evidence="2 3" key="1">
    <citation type="submission" date="2020-11" db="EMBL/GenBank/DDBJ databases">
        <title>Sulfur oxidizing isolate from Hospital Hole Sinkhole.</title>
        <authorList>
            <person name="Scott K.M."/>
        </authorList>
    </citation>
    <scope>NUCLEOTIDE SEQUENCE [LARGE SCALE GENOMIC DNA]</scope>
    <source>
        <strain evidence="2 3">HH1</strain>
    </source>
</reference>
<feature type="transmembrane region" description="Helical" evidence="1">
    <location>
        <begin position="62"/>
        <end position="80"/>
    </location>
</feature>
<feature type="transmembrane region" description="Helical" evidence="1">
    <location>
        <begin position="129"/>
        <end position="149"/>
    </location>
</feature>
<dbReference type="RefSeq" id="WP_185977582.1">
    <property type="nucleotide sequence ID" value="NZ_JACBGI020000003.1"/>
</dbReference>
<dbReference type="Proteomes" id="UP001193680">
    <property type="component" value="Unassembled WGS sequence"/>
</dbReference>
<comment type="caution">
    <text evidence="2">The sequence shown here is derived from an EMBL/GenBank/DDBJ whole genome shotgun (WGS) entry which is preliminary data.</text>
</comment>
<name>A0ABS0BZB1_9GAMM</name>
<keyword evidence="1" id="KW-1133">Transmembrane helix</keyword>
<dbReference type="EMBL" id="JACBGI020000003">
    <property type="protein sequence ID" value="MBF6057422.1"/>
    <property type="molecule type" value="Genomic_DNA"/>
</dbReference>
<sequence>MLSLGLSRYHLVLFLIFLMVWGWAAIDPVYPHDWLLENYLVFFFVPVIILVSRYFRLSKLSYTLITLFMCMHVIGSHYTYAEVPFGFTLQEWFGAERNMYDRVVHFSFGLLIAYPMREIFYRIAHARSFWGYWLPVELVLAFSGLYEIVEWLTAANVNPSAGLAFLGAQGDIWDAQKDMLVAGIGAVVAMLIVMLIRWALDRDFLREMRESLILDKTDHPLGEVEFMRLWRKRWNKER</sequence>
<keyword evidence="3" id="KW-1185">Reference proteome</keyword>
<feature type="transmembrane region" description="Helical" evidence="1">
    <location>
        <begin position="179"/>
        <end position="200"/>
    </location>
</feature>
<keyword evidence="1" id="KW-0472">Membrane</keyword>
<dbReference type="InterPro" id="IPR014509">
    <property type="entry name" value="YjdF-like"/>
</dbReference>
<keyword evidence="1" id="KW-0812">Transmembrane</keyword>
<organism evidence="2 3">
    <name type="scientific">Thiomicrorhabdus heinhorstiae</name>
    <dbReference type="NCBI Taxonomy" id="2748010"/>
    <lineage>
        <taxon>Bacteria</taxon>
        <taxon>Pseudomonadati</taxon>
        <taxon>Pseudomonadota</taxon>
        <taxon>Gammaproteobacteria</taxon>
        <taxon>Thiotrichales</taxon>
        <taxon>Piscirickettsiaceae</taxon>
        <taxon>Thiomicrorhabdus</taxon>
    </lineage>
</organism>
<protein>
    <submittedName>
        <fullName evidence="2">DUF2238 domain-containing protein</fullName>
    </submittedName>
</protein>
<evidence type="ECO:0000256" key="1">
    <source>
        <dbReference type="SAM" id="Phobius"/>
    </source>
</evidence>
<feature type="transmembrane region" description="Helical" evidence="1">
    <location>
        <begin position="100"/>
        <end position="117"/>
    </location>
</feature>
<feature type="transmembrane region" description="Helical" evidence="1">
    <location>
        <begin position="9"/>
        <end position="26"/>
    </location>
</feature>
<evidence type="ECO:0000313" key="3">
    <source>
        <dbReference type="Proteomes" id="UP001193680"/>
    </source>
</evidence>
<accession>A0ABS0BZB1</accession>
<dbReference type="Pfam" id="PF09997">
    <property type="entry name" value="DUF2238"/>
    <property type="match status" value="1"/>
</dbReference>
<gene>
    <name evidence="2" type="ORF">H8792_003625</name>
</gene>
<feature type="transmembrane region" description="Helical" evidence="1">
    <location>
        <begin position="38"/>
        <end position="55"/>
    </location>
</feature>
<proteinExistence type="predicted"/>